<evidence type="ECO:0000313" key="1">
    <source>
        <dbReference type="EMBL" id="CAG9984920.1"/>
    </source>
</evidence>
<comment type="caution">
    <text evidence="1">The sequence shown here is derived from an EMBL/GenBank/DDBJ whole genome shotgun (WGS) entry which is preliminary data.</text>
</comment>
<reference evidence="1" key="1">
    <citation type="submission" date="2021-10" db="EMBL/GenBank/DDBJ databases">
        <authorList>
            <person name="Piombo E."/>
        </authorList>
    </citation>
    <scope>NUCLEOTIDE SEQUENCE</scope>
</reference>
<sequence length="109" mass="12130">MLSRQFYGLCVVGIAVAKLPESPGCGDINVLYTYRFSSITPYVVEQGWDPVAVDAGYNTRILMGPDEDVSQLEARFQDVESHMTGIGFGMRPATIPEISTRFKDNNFLF</sequence>
<gene>
    <name evidence="1" type="ORF">CBYS24578_00006599</name>
</gene>
<protein>
    <submittedName>
        <fullName evidence="1">Uncharacterized protein</fullName>
    </submittedName>
</protein>
<keyword evidence="2" id="KW-1185">Reference proteome</keyword>
<dbReference type="OrthoDB" id="2943660at2759"/>
<evidence type="ECO:0000313" key="2">
    <source>
        <dbReference type="Proteomes" id="UP000754883"/>
    </source>
</evidence>
<accession>A0A9N9U9H1</accession>
<name>A0A9N9U9H1_9HYPO</name>
<organism evidence="1 2">
    <name type="scientific">Clonostachys byssicola</name>
    <dbReference type="NCBI Taxonomy" id="160290"/>
    <lineage>
        <taxon>Eukaryota</taxon>
        <taxon>Fungi</taxon>
        <taxon>Dikarya</taxon>
        <taxon>Ascomycota</taxon>
        <taxon>Pezizomycotina</taxon>
        <taxon>Sordariomycetes</taxon>
        <taxon>Hypocreomycetidae</taxon>
        <taxon>Hypocreales</taxon>
        <taxon>Bionectriaceae</taxon>
        <taxon>Clonostachys</taxon>
    </lineage>
</organism>
<dbReference type="AlphaFoldDB" id="A0A9N9U9H1"/>
<dbReference type="Proteomes" id="UP000754883">
    <property type="component" value="Unassembled WGS sequence"/>
</dbReference>
<proteinExistence type="predicted"/>
<dbReference type="EMBL" id="CABFNO020001394">
    <property type="protein sequence ID" value="CAG9984920.1"/>
    <property type="molecule type" value="Genomic_DNA"/>
</dbReference>